<dbReference type="PANTHER" id="PTHR42924">
    <property type="entry name" value="EXONUCLEASE"/>
    <property type="match status" value="1"/>
</dbReference>
<dbReference type="Pfam" id="PF02811">
    <property type="entry name" value="PHP"/>
    <property type="match status" value="1"/>
</dbReference>
<protein>
    <recommendedName>
        <fullName evidence="1">Polymerase/histidinol phosphatase N-terminal domain-containing protein</fullName>
    </recommendedName>
</protein>
<dbReference type="AlphaFoldDB" id="S3MBI5"/>
<evidence type="ECO:0000259" key="1">
    <source>
        <dbReference type="SMART" id="SM00481"/>
    </source>
</evidence>
<dbReference type="InterPro" id="IPR016195">
    <property type="entry name" value="Pol/histidinol_Pase-like"/>
</dbReference>
<evidence type="ECO:0000313" key="3">
    <source>
        <dbReference type="Proteomes" id="UP000014605"/>
    </source>
</evidence>
<dbReference type="InterPro" id="IPR004013">
    <property type="entry name" value="PHP_dom"/>
</dbReference>
<dbReference type="PANTHER" id="PTHR42924:SF3">
    <property type="entry name" value="POLYMERASE_HISTIDINOL PHOSPHATASE N-TERMINAL DOMAIN-CONTAINING PROTEIN"/>
    <property type="match status" value="1"/>
</dbReference>
<dbReference type="PATRIC" id="fig|1125702.3.peg.1972"/>
<dbReference type="Proteomes" id="UP000014605">
    <property type="component" value="Unassembled WGS sequence"/>
</dbReference>
<organism evidence="2 3">
    <name type="scientific">Treponema vincentii F0403</name>
    <dbReference type="NCBI Taxonomy" id="1125702"/>
    <lineage>
        <taxon>Bacteria</taxon>
        <taxon>Pseudomonadati</taxon>
        <taxon>Spirochaetota</taxon>
        <taxon>Spirochaetia</taxon>
        <taxon>Spirochaetales</taxon>
        <taxon>Treponemataceae</taxon>
        <taxon>Treponema</taxon>
    </lineage>
</organism>
<accession>S3MBI5</accession>
<dbReference type="Gene3D" id="3.20.20.140">
    <property type="entry name" value="Metal-dependent hydrolases"/>
    <property type="match status" value="1"/>
</dbReference>
<dbReference type="SUPFAM" id="SSF89550">
    <property type="entry name" value="PHP domain-like"/>
    <property type="match status" value="1"/>
</dbReference>
<name>S3MBI5_9SPIR</name>
<sequence>MIVMIDLHTHSTASDGTFSPAELAAEAHKAGLSLFALTDHDTVAGVAEAQQAGKTLGIRVLPGIEISVEWQPGELHLLGLGIDSKNTTLASLMQYAQEKRVERNRRIIEKFYEAGIVIDEEKLAQLAGGAVIGRPHFAKYLVQEKKAKSIQDAFLKYLAKGRPFYIEKECLPLTESIDAIKDAHGVPVLAHPMSLYLSWGKLPETIAQFKEEGLVGLEAWHSGARYGECIRLQELAESLGLIVTAGSDFHGANRKDVHLGRTAANLPIEDRFFTDNLLPALAAVNSEYR</sequence>
<proteinExistence type="predicted"/>
<dbReference type="GO" id="GO:0035312">
    <property type="term" value="F:5'-3' DNA exonuclease activity"/>
    <property type="evidence" value="ECO:0007669"/>
    <property type="project" value="TreeGrafter"/>
</dbReference>
<comment type="caution">
    <text evidence="2">The sequence shown here is derived from an EMBL/GenBank/DDBJ whole genome shotgun (WGS) entry which is preliminary data.</text>
</comment>
<evidence type="ECO:0000313" key="2">
    <source>
        <dbReference type="EMBL" id="EPF46394.1"/>
    </source>
</evidence>
<dbReference type="InterPro" id="IPR052018">
    <property type="entry name" value="PHP_domain"/>
</dbReference>
<gene>
    <name evidence="2" type="ORF">HMPREF1222_01914</name>
</gene>
<dbReference type="Gene3D" id="1.10.150.650">
    <property type="match status" value="1"/>
</dbReference>
<dbReference type="GO" id="GO:0004534">
    <property type="term" value="F:5'-3' RNA exonuclease activity"/>
    <property type="evidence" value="ECO:0007669"/>
    <property type="project" value="TreeGrafter"/>
</dbReference>
<feature type="domain" description="Polymerase/histidinol phosphatase N-terminal" evidence="1">
    <location>
        <begin position="5"/>
        <end position="70"/>
    </location>
</feature>
<dbReference type="HOGENOM" id="CLU_067347_1_0_12"/>
<dbReference type="CDD" id="cd07438">
    <property type="entry name" value="PHP_HisPPase_AMP"/>
    <property type="match status" value="1"/>
</dbReference>
<dbReference type="EMBL" id="ATFC01000009">
    <property type="protein sequence ID" value="EPF46394.1"/>
    <property type="molecule type" value="Genomic_DNA"/>
</dbReference>
<dbReference type="InterPro" id="IPR003141">
    <property type="entry name" value="Pol/His_phosphatase_N"/>
</dbReference>
<dbReference type="SMART" id="SM00481">
    <property type="entry name" value="POLIIIAc"/>
    <property type="match status" value="1"/>
</dbReference>
<keyword evidence="3" id="KW-1185">Reference proteome</keyword>
<reference evidence="2 3" key="1">
    <citation type="submission" date="2013-04" db="EMBL/GenBank/DDBJ databases">
        <title>The Genome Sequence of Treponema vincentii F0403.</title>
        <authorList>
            <consortium name="The Broad Institute Genomics Platform"/>
            <person name="Earl A."/>
            <person name="Ward D."/>
            <person name="Feldgarden M."/>
            <person name="Gevers D."/>
            <person name="Leonetti C."/>
            <person name="Izard J."/>
            <person name="Walker B."/>
            <person name="Young S."/>
            <person name="Zeng Q."/>
            <person name="Gargeya S."/>
            <person name="Fitzgerald M."/>
            <person name="Haas B."/>
            <person name="Abouelleil A."/>
            <person name="Allen A.W."/>
            <person name="Alvarado L."/>
            <person name="Arachchi H.M."/>
            <person name="Berlin A.M."/>
            <person name="Chapman S.B."/>
            <person name="Gainer-Dewar J."/>
            <person name="Goldberg J."/>
            <person name="Griggs A."/>
            <person name="Gujja S."/>
            <person name="Hansen M."/>
            <person name="Howarth C."/>
            <person name="Imamovic A."/>
            <person name="Ireland A."/>
            <person name="Larimer J."/>
            <person name="McCowan C."/>
            <person name="Murphy C."/>
            <person name="Pearson M."/>
            <person name="Poon T.W."/>
            <person name="Priest M."/>
            <person name="Roberts A."/>
            <person name="Saif S."/>
            <person name="Shea T."/>
            <person name="Sisk P."/>
            <person name="Sykes S."/>
            <person name="Wortman J."/>
            <person name="Nusbaum C."/>
            <person name="Birren B."/>
        </authorList>
    </citation>
    <scope>NUCLEOTIDE SEQUENCE [LARGE SCALE GENOMIC DNA]</scope>
    <source>
        <strain evidence="2 3">F0403</strain>
    </source>
</reference>